<keyword evidence="2" id="KW-1185">Reference proteome</keyword>
<gene>
    <name evidence="1" type="ORF">EYF80_038996</name>
</gene>
<accession>A0A4Z2GDI5</accession>
<name>A0A4Z2GDI5_9TELE</name>
<organism evidence="1 2">
    <name type="scientific">Liparis tanakae</name>
    <name type="common">Tanaka's snailfish</name>
    <dbReference type="NCBI Taxonomy" id="230148"/>
    <lineage>
        <taxon>Eukaryota</taxon>
        <taxon>Metazoa</taxon>
        <taxon>Chordata</taxon>
        <taxon>Craniata</taxon>
        <taxon>Vertebrata</taxon>
        <taxon>Euteleostomi</taxon>
        <taxon>Actinopterygii</taxon>
        <taxon>Neopterygii</taxon>
        <taxon>Teleostei</taxon>
        <taxon>Neoteleostei</taxon>
        <taxon>Acanthomorphata</taxon>
        <taxon>Eupercaria</taxon>
        <taxon>Perciformes</taxon>
        <taxon>Cottioidei</taxon>
        <taxon>Cottales</taxon>
        <taxon>Liparidae</taxon>
        <taxon>Liparis</taxon>
    </lineage>
</organism>
<evidence type="ECO:0000313" key="2">
    <source>
        <dbReference type="Proteomes" id="UP000314294"/>
    </source>
</evidence>
<protein>
    <submittedName>
        <fullName evidence="1">Uncharacterized protein</fullName>
    </submittedName>
</protein>
<dbReference type="EMBL" id="SRLO01000605">
    <property type="protein sequence ID" value="TNN50784.1"/>
    <property type="molecule type" value="Genomic_DNA"/>
</dbReference>
<dbReference type="Proteomes" id="UP000314294">
    <property type="component" value="Unassembled WGS sequence"/>
</dbReference>
<sequence>MDWVVLGRTGSYWVVLGPTGSYWRHLLRHVKPEGRRGRANVVLGRGRRRGGQRGHGTGRCRVDGGVHLVEETEMAAASVSAFVVKRRHEGSFMTSSTC</sequence>
<evidence type="ECO:0000313" key="1">
    <source>
        <dbReference type="EMBL" id="TNN50784.1"/>
    </source>
</evidence>
<reference evidence="1 2" key="1">
    <citation type="submission" date="2019-03" db="EMBL/GenBank/DDBJ databases">
        <title>First draft genome of Liparis tanakae, snailfish: a comprehensive survey of snailfish specific genes.</title>
        <authorList>
            <person name="Kim W."/>
            <person name="Song I."/>
            <person name="Jeong J.-H."/>
            <person name="Kim D."/>
            <person name="Kim S."/>
            <person name="Ryu S."/>
            <person name="Song J.Y."/>
            <person name="Lee S.K."/>
        </authorList>
    </citation>
    <scope>NUCLEOTIDE SEQUENCE [LARGE SCALE GENOMIC DNA]</scope>
    <source>
        <tissue evidence="1">Muscle</tissue>
    </source>
</reference>
<comment type="caution">
    <text evidence="1">The sequence shown here is derived from an EMBL/GenBank/DDBJ whole genome shotgun (WGS) entry which is preliminary data.</text>
</comment>
<dbReference type="AlphaFoldDB" id="A0A4Z2GDI5"/>
<proteinExistence type="predicted"/>